<keyword evidence="2" id="KW-0812">Transmembrane</keyword>
<accession>A0ABX4EWS6</accession>
<reference evidence="3 4" key="1">
    <citation type="submission" date="2017-05" db="EMBL/GenBank/DDBJ databases">
        <title>Complete and WGS of Bordetella genogroups.</title>
        <authorList>
            <person name="Spilker T."/>
            <person name="Lipuma J."/>
        </authorList>
    </citation>
    <scope>NUCLEOTIDE SEQUENCE [LARGE SCALE GENOMIC DNA]</scope>
    <source>
        <strain evidence="3 4">AU9795</strain>
    </source>
</reference>
<dbReference type="Proteomes" id="UP000216354">
    <property type="component" value="Unassembled WGS sequence"/>
</dbReference>
<evidence type="ECO:0000313" key="3">
    <source>
        <dbReference type="EMBL" id="OZI58931.1"/>
    </source>
</evidence>
<feature type="transmembrane region" description="Helical" evidence="2">
    <location>
        <begin position="124"/>
        <end position="143"/>
    </location>
</feature>
<keyword evidence="2" id="KW-1133">Transmembrane helix</keyword>
<feature type="region of interest" description="Disordered" evidence="1">
    <location>
        <begin position="19"/>
        <end position="52"/>
    </location>
</feature>
<gene>
    <name evidence="3" type="ORF">CAL27_19900</name>
</gene>
<keyword evidence="4" id="KW-1185">Reference proteome</keyword>
<dbReference type="RefSeq" id="WP_094832586.1">
    <property type="nucleotide sequence ID" value="NZ_NEVR01000004.1"/>
</dbReference>
<proteinExistence type="predicted"/>
<organism evidence="3 4">
    <name type="scientific">Bordetella genomosp. 1</name>
    <dbReference type="NCBI Taxonomy" id="1395607"/>
    <lineage>
        <taxon>Bacteria</taxon>
        <taxon>Pseudomonadati</taxon>
        <taxon>Pseudomonadota</taxon>
        <taxon>Betaproteobacteria</taxon>
        <taxon>Burkholderiales</taxon>
        <taxon>Alcaligenaceae</taxon>
        <taxon>Bordetella</taxon>
    </lineage>
</organism>
<dbReference type="EMBL" id="NEVR01000004">
    <property type="protein sequence ID" value="OZI58931.1"/>
    <property type="molecule type" value="Genomic_DNA"/>
</dbReference>
<name>A0ABX4EWS6_9BORD</name>
<evidence type="ECO:0000256" key="2">
    <source>
        <dbReference type="SAM" id="Phobius"/>
    </source>
</evidence>
<protein>
    <submittedName>
        <fullName evidence="3">Uncharacterized protein</fullName>
    </submittedName>
</protein>
<feature type="transmembrane region" description="Helical" evidence="2">
    <location>
        <begin position="99"/>
        <end position="118"/>
    </location>
</feature>
<comment type="caution">
    <text evidence="3">The sequence shown here is derived from an EMBL/GenBank/DDBJ whole genome shotgun (WGS) entry which is preliminary data.</text>
</comment>
<keyword evidence="2" id="KW-0472">Membrane</keyword>
<evidence type="ECO:0000313" key="4">
    <source>
        <dbReference type="Proteomes" id="UP000216354"/>
    </source>
</evidence>
<sequence length="169" mass="17559">MEPKNGDFAKYVEELSRKGARDALAGRPASASPSPGAVDTTPALPPDPADAPGVVLNQSKLRRVPALPAGRPTAAADADAANTQTLAQRADNVLKQRSSTVIGIIAAIIGVFFLSRTLDSGSHDFGPAVIVFIVSALAFRSAARARALAARPLREQSDFAPKPKPQARA</sequence>
<evidence type="ECO:0000256" key="1">
    <source>
        <dbReference type="SAM" id="MobiDB-lite"/>
    </source>
</evidence>